<keyword evidence="5" id="KW-0732">Signal</keyword>
<dbReference type="STRING" id="1715693.PH7735_01220"/>
<dbReference type="Pfam" id="PF25967">
    <property type="entry name" value="RND-MFP_C"/>
    <property type="match status" value="1"/>
</dbReference>
<dbReference type="AlphaFoldDB" id="A0A0N7M8S3"/>
<keyword evidence="10" id="KW-1185">Reference proteome</keyword>
<name>A0A0N7M8S3_9RHOB</name>
<dbReference type="GeneID" id="83880283"/>
<comment type="subcellular location">
    <subcellularLocation>
        <location evidence="1">Cell envelope</location>
    </subcellularLocation>
</comment>
<dbReference type="InterPro" id="IPR058627">
    <property type="entry name" value="MdtA-like_C"/>
</dbReference>
<reference evidence="10" key="1">
    <citation type="submission" date="2015-09" db="EMBL/GenBank/DDBJ databases">
        <authorList>
            <person name="Rodrigo-Torres Lidia"/>
            <person name="Arahal R.David."/>
        </authorList>
    </citation>
    <scope>NUCLEOTIDE SEQUENCE [LARGE SCALE GENOMIC DNA]</scope>
    <source>
        <strain evidence="10">CECT 7735</strain>
    </source>
</reference>
<evidence type="ECO:0000259" key="7">
    <source>
        <dbReference type="Pfam" id="PF25917"/>
    </source>
</evidence>
<evidence type="ECO:0000256" key="1">
    <source>
        <dbReference type="ARBA" id="ARBA00004196"/>
    </source>
</evidence>
<evidence type="ECO:0000259" key="6">
    <source>
        <dbReference type="Pfam" id="PF25876"/>
    </source>
</evidence>
<dbReference type="GO" id="GO:1990281">
    <property type="term" value="C:efflux pump complex"/>
    <property type="evidence" value="ECO:0007669"/>
    <property type="project" value="TreeGrafter"/>
</dbReference>
<feature type="domain" description="Multidrug resistance protein MdtA-like barrel-sandwich hybrid" evidence="7">
    <location>
        <begin position="53"/>
        <end position="173"/>
    </location>
</feature>
<sequence>MQIVKLVSLITMVAAATPVLAADPLKPVKLMSVSTQPVTMERQFIGRVAAKQSVDLAFQVGGQILEFPIIEGNMLGQGELIAKLDQETFEIQLEQARLQQEQAERTLERMSKLSGNTVSEAAVDDAETQVGLTGAAVRNAEWSLEHATLLAPFDGLVSSRNVEVFSTVSAGTPVVRIHDMSELHIEVDVPEVLFQRSGENRDNEIRARFPISDQEFPLQIREFDAETSTVGQTFRATFGMAPPEGMMVLPGSSVTVVIRATLPEDGMTVPTTALVMSDQGEPGVMRFDKTNETDGMVVWTPVKISPTQSGDARVTEGLEDGDEIVVVGGSALENGQMVRRFSGFAN</sequence>
<keyword evidence="4" id="KW-0175">Coiled coil</keyword>
<dbReference type="Pfam" id="PF25917">
    <property type="entry name" value="BSH_RND"/>
    <property type="match status" value="1"/>
</dbReference>
<dbReference type="Gene3D" id="1.10.287.470">
    <property type="entry name" value="Helix hairpin bin"/>
    <property type="match status" value="1"/>
</dbReference>
<dbReference type="GO" id="GO:0015562">
    <property type="term" value="F:efflux transmembrane transporter activity"/>
    <property type="evidence" value="ECO:0007669"/>
    <property type="project" value="TreeGrafter"/>
</dbReference>
<dbReference type="Gene3D" id="2.40.50.100">
    <property type="match status" value="1"/>
</dbReference>
<dbReference type="InterPro" id="IPR058625">
    <property type="entry name" value="MdtA-like_BSH"/>
</dbReference>
<evidence type="ECO:0000256" key="5">
    <source>
        <dbReference type="SAM" id="SignalP"/>
    </source>
</evidence>
<dbReference type="Pfam" id="PF25876">
    <property type="entry name" value="HH_MFP_RND"/>
    <property type="match status" value="1"/>
</dbReference>
<feature type="domain" description="Multidrug resistance protein MdtA-like C-terminal permuted SH3" evidence="8">
    <location>
        <begin position="267"/>
        <end position="328"/>
    </location>
</feature>
<feature type="domain" description="Multidrug resistance protein MdtA-like alpha-helical hairpin" evidence="6">
    <location>
        <begin position="91"/>
        <end position="149"/>
    </location>
</feature>
<protein>
    <submittedName>
        <fullName evidence="9">Putative efflux pump periplasmic linker TtgA</fullName>
    </submittedName>
</protein>
<feature type="chain" id="PRO_5006015978" evidence="5">
    <location>
        <begin position="22"/>
        <end position="346"/>
    </location>
</feature>
<evidence type="ECO:0000313" key="10">
    <source>
        <dbReference type="Proteomes" id="UP000051870"/>
    </source>
</evidence>
<proteinExistence type="inferred from homology"/>
<dbReference type="Gene3D" id="2.40.420.20">
    <property type="match status" value="1"/>
</dbReference>
<dbReference type="RefSeq" id="WP_306341224.1">
    <property type="nucleotide sequence ID" value="NZ_CYTW01000001.1"/>
</dbReference>
<evidence type="ECO:0000256" key="3">
    <source>
        <dbReference type="ARBA" id="ARBA00022448"/>
    </source>
</evidence>
<dbReference type="InterPro" id="IPR058624">
    <property type="entry name" value="MdtA-like_HH"/>
</dbReference>
<evidence type="ECO:0000313" key="9">
    <source>
        <dbReference type="EMBL" id="CUJ90250.1"/>
    </source>
</evidence>
<dbReference type="PANTHER" id="PTHR30469:SF20">
    <property type="entry name" value="EFFLUX RND TRANSPORTER PERIPLASMIC ADAPTOR SUBUNIT"/>
    <property type="match status" value="1"/>
</dbReference>
<dbReference type="Gene3D" id="2.40.30.170">
    <property type="match status" value="1"/>
</dbReference>
<accession>A0A0N7M8S3</accession>
<feature type="signal peptide" evidence="5">
    <location>
        <begin position="1"/>
        <end position="21"/>
    </location>
</feature>
<feature type="coiled-coil region" evidence="4">
    <location>
        <begin position="84"/>
        <end position="113"/>
    </location>
</feature>
<dbReference type="SUPFAM" id="SSF111369">
    <property type="entry name" value="HlyD-like secretion proteins"/>
    <property type="match status" value="1"/>
</dbReference>
<dbReference type="InterPro" id="IPR006143">
    <property type="entry name" value="RND_pump_MFP"/>
</dbReference>
<evidence type="ECO:0000256" key="2">
    <source>
        <dbReference type="ARBA" id="ARBA00009477"/>
    </source>
</evidence>
<dbReference type="EMBL" id="CYTW01000001">
    <property type="protein sequence ID" value="CUJ90250.1"/>
    <property type="molecule type" value="Genomic_DNA"/>
</dbReference>
<gene>
    <name evidence="9" type="primary">ttgA_3</name>
    <name evidence="9" type="ORF">PH7735_01220</name>
</gene>
<dbReference type="NCBIfam" id="TIGR01730">
    <property type="entry name" value="RND_mfp"/>
    <property type="match status" value="1"/>
</dbReference>
<dbReference type="Proteomes" id="UP000051870">
    <property type="component" value="Unassembled WGS sequence"/>
</dbReference>
<keyword evidence="3" id="KW-0813">Transport</keyword>
<evidence type="ECO:0000256" key="4">
    <source>
        <dbReference type="SAM" id="Coils"/>
    </source>
</evidence>
<organism evidence="9 10">
    <name type="scientific">Shimia thalassica</name>
    <dbReference type="NCBI Taxonomy" id="1715693"/>
    <lineage>
        <taxon>Bacteria</taxon>
        <taxon>Pseudomonadati</taxon>
        <taxon>Pseudomonadota</taxon>
        <taxon>Alphaproteobacteria</taxon>
        <taxon>Rhodobacterales</taxon>
        <taxon>Roseobacteraceae</taxon>
    </lineage>
</organism>
<comment type="similarity">
    <text evidence="2">Belongs to the membrane fusion protein (MFP) (TC 8.A.1) family.</text>
</comment>
<dbReference type="PANTHER" id="PTHR30469">
    <property type="entry name" value="MULTIDRUG RESISTANCE PROTEIN MDTA"/>
    <property type="match status" value="1"/>
</dbReference>
<evidence type="ECO:0000259" key="8">
    <source>
        <dbReference type="Pfam" id="PF25967"/>
    </source>
</evidence>